<evidence type="ECO:0000256" key="1">
    <source>
        <dbReference type="SAM" id="Coils"/>
    </source>
</evidence>
<dbReference type="AlphaFoldDB" id="A0A9D4N3P3"/>
<feature type="coiled-coil region" evidence="1">
    <location>
        <begin position="242"/>
        <end position="276"/>
    </location>
</feature>
<dbReference type="EMBL" id="JAIWYP010000001">
    <property type="protein sequence ID" value="KAH3887288.1"/>
    <property type="molecule type" value="Genomic_DNA"/>
</dbReference>
<comment type="caution">
    <text evidence="2">The sequence shown here is derived from an EMBL/GenBank/DDBJ whole genome shotgun (WGS) entry which is preliminary data.</text>
</comment>
<dbReference type="Proteomes" id="UP000828390">
    <property type="component" value="Unassembled WGS sequence"/>
</dbReference>
<evidence type="ECO:0000313" key="3">
    <source>
        <dbReference type="Proteomes" id="UP000828390"/>
    </source>
</evidence>
<keyword evidence="3" id="KW-1185">Reference proteome</keyword>
<keyword evidence="1" id="KW-0175">Coiled coil</keyword>
<reference evidence="2" key="2">
    <citation type="submission" date="2020-11" db="EMBL/GenBank/DDBJ databases">
        <authorList>
            <person name="McCartney M.A."/>
            <person name="Auch B."/>
            <person name="Kono T."/>
            <person name="Mallez S."/>
            <person name="Becker A."/>
            <person name="Gohl D.M."/>
            <person name="Silverstein K.A.T."/>
            <person name="Koren S."/>
            <person name="Bechman K.B."/>
            <person name="Herman A."/>
            <person name="Abrahante J.E."/>
            <person name="Garbe J."/>
        </authorList>
    </citation>
    <scope>NUCLEOTIDE SEQUENCE</scope>
    <source>
        <strain evidence="2">Duluth1</strain>
        <tissue evidence="2">Whole animal</tissue>
    </source>
</reference>
<proteinExistence type="predicted"/>
<gene>
    <name evidence="2" type="ORF">DPMN_011304</name>
</gene>
<protein>
    <submittedName>
        <fullName evidence="2">Uncharacterized protein</fullName>
    </submittedName>
</protein>
<feature type="coiled-coil region" evidence="1">
    <location>
        <begin position="141"/>
        <end position="190"/>
    </location>
</feature>
<feature type="coiled-coil region" evidence="1">
    <location>
        <begin position="78"/>
        <end position="112"/>
    </location>
</feature>
<dbReference type="PANTHER" id="PTHR35253:SF1">
    <property type="entry name" value="COILED-COIL DOMAIN-CONTAINING PROTEIN 152"/>
    <property type="match status" value="1"/>
</dbReference>
<accession>A0A9D4N3P3</accession>
<name>A0A9D4N3P3_DREPO</name>
<organism evidence="2 3">
    <name type="scientific">Dreissena polymorpha</name>
    <name type="common">Zebra mussel</name>
    <name type="synonym">Mytilus polymorpha</name>
    <dbReference type="NCBI Taxonomy" id="45954"/>
    <lineage>
        <taxon>Eukaryota</taxon>
        <taxon>Metazoa</taxon>
        <taxon>Spiralia</taxon>
        <taxon>Lophotrochozoa</taxon>
        <taxon>Mollusca</taxon>
        <taxon>Bivalvia</taxon>
        <taxon>Autobranchia</taxon>
        <taxon>Heteroconchia</taxon>
        <taxon>Euheterodonta</taxon>
        <taxon>Imparidentia</taxon>
        <taxon>Neoheterodontei</taxon>
        <taxon>Myida</taxon>
        <taxon>Dreissenoidea</taxon>
        <taxon>Dreissenidae</taxon>
        <taxon>Dreissena</taxon>
    </lineage>
</organism>
<dbReference type="PANTHER" id="PTHR35253">
    <property type="entry name" value="COILED-COIL DOMAIN-CONTAINING PROTEIN 152"/>
    <property type="match status" value="1"/>
</dbReference>
<sequence length="304" mass="35459">MEGDNIAEIHTDENTESDPCIMTKASNDLDNILCVEEFCIKERLEFRGDVSMFESMFQCWQQHNTSSEKTEHKFVKSLEIAEKQNVALEKRISDLENTIELLQESLRSTHNDLHLIDVMSHENADLKGNLRNMAEKHFSIENEMESNIKKLHYQIKEIKNDHSSELLKLKHELEGKIAQKTKEIDVLKCEHLSELNKITKDYQKDIAVTKMEYESKLVKLQCQKAATAVSLQQQSSHQDIYRQKLQHFKKEHEEEINRLQSQIKSLQTELSACKNNENIGIQVESSTERRMNTSFVAHGKKRQF</sequence>
<dbReference type="InterPro" id="IPR038827">
    <property type="entry name" value="CCDC152"/>
</dbReference>
<reference evidence="2" key="1">
    <citation type="journal article" date="2019" name="bioRxiv">
        <title>The Genome of the Zebra Mussel, Dreissena polymorpha: A Resource for Invasive Species Research.</title>
        <authorList>
            <person name="McCartney M.A."/>
            <person name="Auch B."/>
            <person name="Kono T."/>
            <person name="Mallez S."/>
            <person name="Zhang Y."/>
            <person name="Obille A."/>
            <person name="Becker A."/>
            <person name="Abrahante J.E."/>
            <person name="Garbe J."/>
            <person name="Badalamenti J.P."/>
            <person name="Herman A."/>
            <person name="Mangelson H."/>
            <person name="Liachko I."/>
            <person name="Sullivan S."/>
            <person name="Sone E.D."/>
            <person name="Koren S."/>
            <person name="Silverstein K.A.T."/>
            <person name="Beckman K.B."/>
            <person name="Gohl D.M."/>
        </authorList>
    </citation>
    <scope>NUCLEOTIDE SEQUENCE</scope>
    <source>
        <strain evidence="2">Duluth1</strain>
        <tissue evidence="2">Whole animal</tissue>
    </source>
</reference>
<evidence type="ECO:0000313" key="2">
    <source>
        <dbReference type="EMBL" id="KAH3887288.1"/>
    </source>
</evidence>